<keyword evidence="3" id="KW-1185">Reference proteome</keyword>
<dbReference type="HOGENOM" id="CLU_1275481_0_0_9"/>
<evidence type="ECO:0000313" key="2">
    <source>
        <dbReference type="EMBL" id="ABR47031.1"/>
    </source>
</evidence>
<reference evidence="3" key="1">
    <citation type="journal article" date="2016" name="Genome Announc.">
        <title>Complete genome sequence of Alkaliphilus metalliredigens strain QYMF, an alkaliphilic and metal-reducing bacterium isolated from borax-contaminated leachate ponds.</title>
        <authorList>
            <person name="Hwang C."/>
            <person name="Copeland A."/>
            <person name="Lucas S."/>
            <person name="Lapidus A."/>
            <person name="Barry K."/>
            <person name="Detter J.C."/>
            <person name="Glavina Del Rio T."/>
            <person name="Hammon N."/>
            <person name="Israni S."/>
            <person name="Dalin E."/>
            <person name="Tice H."/>
            <person name="Pitluck S."/>
            <person name="Chertkov O."/>
            <person name="Brettin T."/>
            <person name="Bruce D."/>
            <person name="Han C."/>
            <person name="Schmutz J."/>
            <person name="Larimer F."/>
            <person name="Land M.L."/>
            <person name="Hauser L."/>
            <person name="Kyrpides N."/>
            <person name="Mikhailova N."/>
            <person name="Ye Q."/>
            <person name="Zhou J."/>
            <person name="Richardson P."/>
            <person name="Fields M.W."/>
        </authorList>
    </citation>
    <scope>NUCLEOTIDE SEQUENCE [LARGE SCALE GENOMIC DNA]</scope>
    <source>
        <strain evidence="3">QYMF</strain>
    </source>
</reference>
<feature type="domain" description="ABC transporter" evidence="1">
    <location>
        <begin position="25"/>
        <end position="166"/>
    </location>
</feature>
<dbReference type="Gene3D" id="3.40.50.300">
    <property type="entry name" value="P-loop containing nucleotide triphosphate hydrolases"/>
    <property type="match status" value="1"/>
</dbReference>
<dbReference type="SUPFAM" id="SSF52540">
    <property type="entry name" value="P-loop containing nucleoside triphosphate hydrolases"/>
    <property type="match status" value="1"/>
</dbReference>
<organism evidence="2 3">
    <name type="scientific">Alkaliphilus metalliredigens (strain QYMF)</name>
    <dbReference type="NCBI Taxonomy" id="293826"/>
    <lineage>
        <taxon>Bacteria</taxon>
        <taxon>Bacillati</taxon>
        <taxon>Bacillota</taxon>
        <taxon>Clostridia</taxon>
        <taxon>Peptostreptococcales</taxon>
        <taxon>Natronincolaceae</taxon>
        <taxon>Alkaliphilus</taxon>
    </lineage>
</organism>
<dbReference type="GO" id="GO:0022857">
    <property type="term" value="F:transmembrane transporter activity"/>
    <property type="evidence" value="ECO:0007669"/>
    <property type="project" value="TreeGrafter"/>
</dbReference>
<dbReference type="PANTHER" id="PTHR24220">
    <property type="entry name" value="IMPORT ATP-BINDING PROTEIN"/>
    <property type="match status" value="1"/>
</dbReference>
<dbReference type="InterPro" id="IPR015854">
    <property type="entry name" value="ABC_transpr_LolD-like"/>
</dbReference>
<sequence>MIRKGGNVLIKLDGMTITLEGQRVLNDFSIEIAQGEWIQLQGPHVCQLVVKALEGTLRPTEGHFYYEGVDTQCYSASQWAHLRKKQLIIMSPKKGLMNHFDVEKNIQMQLKYGGVYPTKWKRQSQRVLEELEILSLRNREIETLGSLERWQVKLAKALVAKPKFIVIEGVYEELKQAEIKEFVIFCKEKIPVEIGVIFCTENRSIGVDESFRQVKL</sequence>
<dbReference type="eggNOG" id="COG1136">
    <property type="taxonomic scope" value="Bacteria"/>
</dbReference>
<dbReference type="Proteomes" id="UP000001572">
    <property type="component" value="Chromosome"/>
</dbReference>
<dbReference type="GO" id="GO:0016887">
    <property type="term" value="F:ATP hydrolysis activity"/>
    <property type="evidence" value="ECO:0007669"/>
    <property type="project" value="InterPro"/>
</dbReference>
<dbReference type="GO" id="GO:0005524">
    <property type="term" value="F:ATP binding"/>
    <property type="evidence" value="ECO:0007669"/>
    <property type="project" value="InterPro"/>
</dbReference>
<dbReference type="InterPro" id="IPR027417">
    <property type="entry name" value="P-loop_NTPase"/>
</dbReference>
<protein>
    <submittedName>
        <fullName evidence="2">ABC-type antimicrobial peptide transport system ATPase component-like protein</fullName>
    </submittedName>
</protein>
<dbReference type="KEGG" id="amt:Amet_0806"/>
<dbReference type="InterPro" id="IPR003439">
    <property type="entry name" value="ABC_transporter-like_ATP-bd"/>
</dbReference>
<dbReference type="PANTHER" id="PTHR24220:SF684">
    <property type="entry name" value="FE(3+) IONS IMPORT ATP-BINDING PROTEIN FBPC"/>
    <property type="match status" value="1"/>
</dbReference>
<proteinExistence type="predicted"/>
<dbReference type="EMBL" id="CP000724">
    <property type="protein sequence ID" value="ABR47031.1"/>
    <property type="molecule type" value="Genomic_DNA"/>
</dbReference>
<dbReference type="Pfam" id="PF00005">
    <property type="entry name" value="ABC_tran"/>
    <property type="match status" value="1"/>
</dbReference>
<name>A6TLG3_ALKMQ</name>
<gene>
    <name evidence="2" type="ordered locus">Amet_0806</name>
</gene>
<accession>A6TLG3</accession>
<evidence type="ECO:0000259" key="1">
    <source>
        <dbReference type="Pfam" id="PF00005"/>
    </source>
</evidence>
<evidence type="ECO:0000313" key="3">
    <source>
        <dbReference type="Proteomes" id="UP000001572"/>
    </source>
</evidence>
<dbReference type="STRING" id="293826.Amet_0806"/>
<dbReference type="AlphaFoldDB" id="A6TLG3"/>
<dbReference type="GO" id="GO:0005886">
    <property type="term" value="C:plasma membrane"/>
    <property type="evidence" value="ECO:0007669"/>
    <property type="project" value="TreeGrafter"/>
</dbReference>